<dbReference type="Pfam" id="PF00400">
    <property type="entry name" value="WD40"/>
    <property type="match status" value="1"/>
</dbReference>
<evidence type="ECO:0000256" key="4">
    <source>
        <dbReference type="SAM" id="MobiDB-lite"/>
    </source>
</evidence>
<name>A0AAD3Y041_NEPGR</name>
<feature type="transmembrane region" description="Helical" evidence="5">
    <location>
        <begin position="12"/>
        <end position="30"/>
    </location>
</feature>
<evidence type="ECO:0000256" key="1">
    <source>
        <dbReference type="ARBA" id="ARBA00022574"/>
    </source>
</evidence>
<dbReference type="InterPro" id="IPR019775">
    <property type="entry name" value="WD40_repeat_CS"/>
</dbReference>
<evidence type="ECO:0000256" key="3">
    <source>
        <dbReference type="PROSITE-ProRule" id="PRU00221"/>
    </source>
</evidence>
<dbReference type="PANTHER" id="PTHR44099:SF4">
    <property type="entry name" value="RABCONNECTIN-3B, ISOFORM A"/>
    <property type="match status" value="1"/>
</dbReference>
<dbReference type="InterPro" id="IPR015943">
    <property type="entry name" value="WD40/YVTN_repeat-like_dom_sf"/>
</dbReference>
<dbReference type="InterPro" id="IPR016024">
    <property type="entry name" value="ARM-type_fold"/>
</dbReference>
<dbReference type="InterPro" id="IPR036322">
    <property type="entry name" value="WD40_repeat_dom_sf"/>
</dbReference>
<evidence type="ECO:0000256" key="2">
    <source>
        <dbReference type="ARBA" id="ARBA00022737"/>
    </source>
</evidence>
<feature type="repeat" description="WD" evidence="3">
    <location>
        <begin position="679"/>
        <end position="701"/>
    </location>
</feature>
<evidence type="ECO:0000256" key="5">
    <source>
        <dbReference type="SAM" id="Phobius"/>
    </source>
</evidence>
<evidence type="ECO:0000313" key="7">
    <source>
        <dbReference type="Proteomes" id="UP001279734"/>
    </source>
</evidence>
<dbReference type="InterPro" id="IPR001680">
    <property type="entry name" value="WD40_rpt"/>
</dbReference>
<keyword evidence="5" id="KW-1133">Transmembrane helix</keyword>
<dbReference type="PANTHER" id="PTHR44099">
    <property type="entry name" value="RABCONNECTIN-3B, ISOFORM A"/>
    <property type="match status" value="1"/>
</dbReference>
<dbReference type="Proteomes" id="UP001279734">
    <property type="component" value="Unassembled WGS sequence"/>
</dbReference>
<dbReference type="SUPFAM" id="SSF50978">
    <property type="entry name" value="WD40 repeat-like"/>
    <property type="match status" value="1"/>
</dbReference>
<dbReference type="GO" id="GO:0005737">
    <property type="term" value="C:cytoplasm"/>
    <property type="evidence" value="ECO:0007669"/>
    <property type="project" value="TreeGrafter"/>
</dbReference>
<proteinExistence type="predicted"/>
<gene>
    <name evidence="6" type="ORF">Nepgr_024522</name>
</gene>
<organism evidence="6 7">
    <name type="scientific">Nepenthes gracilis</name>
    <name type="common">Slender pitcher plant</name>
    <dbReference type="NCBI Taxonomy" id="150966"/>
    <lineage>
        <taxon>Eukaryota</taxon>
        <taxon>Viridiplantae</taxon>
        <taxon>Streptophyta</taxon>
        <taxon>Embryophyta</taxon>
        <taxon>Tracheophyta</taxon>
        <taxon>Spermatophyta</taxon>
        <taxon>Magnoliopsida</taxon>
        <taxon>eudicotyledons</taxon>
        <taxon>Gunneridae</taxon>
        <taxon>Pentapetalae</taxon>
        <taxon>Caryophyllales</taxon>
        <taxon>Nepenthaceae</taxon>
        <taxon>Nepenthes</taxon>
    </lineage>
</organism>
<feature type="region of interest" description="Disordered" evidence="4">
    <location>
        <begin position="929"/>
        <end position="950"/>
    </location>
</feature>
<dbReference type="EMBL" id="BSYO01000025">
    <property type="protein sequence ID" value="GMH22679.1"/>
    <property type="molecule type" value="Genomic_DNA"/>
</dbReference>
<keyword evidence="5" id="KW-0472">Membrane</keyword>
<reference evidence="6" key="1">
    <citation type="submission" date="2023-05" db="EMBL/GenBank/DDBJ databases">
        <title>Nepenthes gracilis genome sequencing.</title>
        <authorList>
            <person name="Fukushima K."/>
        </authorList>
    </citation>
    <scope>NUCLEOTIDE SEQUENCE</scope>
    <source>
        <strain evidence="6">SING2019-196</strain>
    </source>
</reference>
<keyword evidence="7" id="KW-1185">Reference proteome</keyword>
<dbReference type="Gene3D" id="2.130.10.10">
    <property type="entry name" value="YVTN repeat-like/Quinoprotein amine dehydrogenase"/>
    <property type="match status" value="2"/>
</dbReference>
<evidence type="ECO:0000313" key="6">
    <source>
        <dbReference type="EMBL" id="GMH22679.1"/>
    </source>
</evidence>
<keyword evidence="5" id="KW-0812">Transmembrane</keyword>
<keyword evidence="2" id="KW-0677">Repeat</keyword>
<dbReference type="SMART" id="SM00320">
    <property type="entry name" value="WD40"/>
    <property type="match status" value="5"/>
</dbReference>
<keyword evidence="1 3" id="KW-0853">WD repeat</keyword>
<dbReference type="InterPro" id="IPR049916">
    <property type="entry name" value="WDR72-like"/>
</dbReference>
<protein>
    <submittedName>
        <fullName evidence="6">Uncharacterized protein</fullName>
    </submittedName>
</protein>
<comment type="caution">
    <text evidence="6">The sequence shown here is derived from an EMBL/GenBank/DDBJ whole genome shotgun (WGS) entry which is preliminary data.</text>
</comment>
<sequence>MKQKLISERLLFGVASLYPFTVNMLAGIGFHTQVSYVLVTLQAIPPSAGSAAVWVTIPGVPTAQFLFANRSVRCEVIAMKCRSVVGIWPDAPPLHRVVATVVLNQPPSLYTGATDGSIVWWSFSGDDSNQEIKPIAILCGHAAPIADLGFCYPLLASADGIVDHTSDIATNFSGSDSGALVSACRDSVLCVWSSRSGYCRRRRKLPPWVGSPSVVRTLPANPRYVCIACCFIDAFHATDNDYVDPTVGNEHPGDRELNRKPSKSAIVIVDSYTLTIIQTVFHGNLSIGPLKFMVVVRPIDDKKQFVLVGDQFGQLQLIPLLKDSNLDVEAVTELHNRFTHVKTTTCGNVSPEGGLVLSIATTKLILGLLYRTNCVVLLMDGTVIGCITFENSLLSSASDLTQSHPVGGIFLQSDDSDTLTSGETHGIIAARFVVWNDRGFAIVYAISYIDGIFRSEVVYEIPSVCNPTDVRMSISFVQLKHYILRVESICFHEEDPLLWNPHITIWSPHQQLDEQKNVGLRCKMIGEGDFLVYWIDSLSHTSNMGHSEHALGRAITARKTAVTALGCSFPSEESVNSWSIDDAKYIFSRKGHFVSCSMVISQSTPIPYAIVYGYHNGEIELLQFPMCLDEVDLDERDVHPSTKQYEARQHFSGHTGAVLCLAAHRMVGASTGQSFSHVLLSGSMDCTVRVWDLETKNPIMVMHHHVAPVQQLILSPVQNDRPWNNCFLSVGKDFCVALASLETLQVERMFPGHPNYPAKVVWDGERGYLACLCLNHSAASDTKDVLYIWDIKTGAQERVLRGTASHSMFDYFCTVTNNITGRRLNRNTSASSLLLPLIEDGEFLQYQQKKNQKGSISSDGEYLMEPISSQPNASRGNSIIADPGCAVFHDKMPINCSCPFSGVAVLNFDLASLMSFFIVGNDTAREQGMEISSPPKGTVTDGSNSRGKPAHAMKIHNEDKSLSVCLLRFCLSFLHLWDVDCELDNLLVRDMKLKKPEKFNLAPGLQGDRGSVTLAFPGFHSALELWKSSSEFCAMRSLTMVSLGQHIVSLSPSCSAASCALSAFYTRNFAEKFPHIKSPSLQFLVSFWQDEDDHVRMAARSLFHCAASRAIPPPLFCPKAINPEKNVTFLGQMRGNEAEYEEETTTHLDTERLPENELTSRNDDNDILKWMESYELQDWISCAGGTSQDAMTSRIIVAAALAIWYPSLVKYRLAMLAIHPLMKLVMAMNEKYSSSAAELLAEGMDSTWKACIGSEITSLIGDIFFQIECVSGANTSAVGPAVPPKIRETLIGVLLPSLALADISGFLTVIEGLIWSTSSDSPVHLISLKTLIRVMRGSPRSLAQYLNKVVNFILQTMDPSNLVMRRTCLQSSMTALKEVTRIYPMVALNEMSSRLAVGDAIAETNCAIIHVYDMQSVTKIRVLDASGPPGLPSLLAGTSETFTTAISALSFSPDGEGLVAFSEHGLIIRWWSLGSAWWEKLSRNYVPVQCTKLIFVPPWEGFSPNSSRASIMAKITGNDRQASPQEHLMNPNEVDRLLILTHNLDLSYRIEWIGGRRLVLSRQVHALGTFQL</sequence>
<dbReference type="PROSITE" id="PS00678">
    <property type="entry name" value="WD_REPEATS_1"/>
    <property type="match status" value="1"/>
</dbReference>
<dbReference type="PROSITE" id="PS50082">
    <property type="entry name" value="WD_REPEATS_2"/>
    <property type="match status" value="1"/>
</dbReference>
<accession>A0AAD3Y041</accession>
<dbReference type="SUPFAM" id="SSF48371">
    <property type="entry name" value="ARM repeat"/>
    <property type="match status" value="1"/>
</dbReference>